<evidence type="ECO:0000313" key="3">
    <source>
        <dbReference type="Proteomes" id="UP000509448"/>
    </source>
</evidence>
<dbReference type="SUPFAM" id="SSF53383">
    <property type="entry name" value="PLP-dependent transferases"/>
    <property type="match status" value="1"/>
</dbReference>
<dbReference type="InterPro" id="IPR015421">
    <property type="entry name" value="PyrdxlP-dep_Trfase_major"/>
</dbReference>
<organism evidence="2 3">
    <name type="scientific">Conexivisphaera calida</name>
    <dbReference type="NCBI Taxonomy" id="1874277"/>
    <lineage>
        <taxon>Archaea</taxon>
        <taxon>Nitrososphaerota</taxon>
        <taxon>Conexivisphaeria</taxon>
        <taxon>Conexivisphaerales</taxon>
        <taxon>Conexivisphaeraceae</taxon>
        <taxon>Conexivisphaera</taxon>
    </lineage>
</organism>
<sequence>MKNSRNYFINLDNKTYLAACSQGPLSWPVATALERYKYDLLERGNPWDLWTEGLEEAKVLFADLVGARRDEVAAGCSVSSLFSSLLSALEYGRRRRIVTSDLEYPNVTYPVLMQRRRGAVVRMIRARGESPELDPEDYAEAVDEDTALVTAIHVATVNGFRQDLRRISEIAHARGALVFSDAYQSAGTVAIDVRREDVDFLSAGSLKWLLGVPGIAFLYVRGELVESLEPVDAGWLSQERPFEFGAEELSYVRTADRFQSGTWSVPSAYAAVEGMRIILEVGPRAIEERIRSLTERAIERIDERGLRTITPRDPSRRGAIVSIIVRDPPAVERRLRDMGIITSARGPVLRLCPHFYNTEDEVVEAVDTISSIAGS</sequence>
<dbReference type="KEGG" id="ccai:NAS2_0787"/>
<reference evidence="2 3" key="1">
    <citation type="journal article" date="2019" name="ISME J.">
        <title>Isolation and characterization of a thermophilic sulfur- and iron-reducing thaumarchaeote from a terrestrial acidic hot spring.</title>
        <authorList>
            <person name="Kato S."/>
            <person name="Itoh T."/>
            <person name="Yuki M."/>
            <person name="Nagamori M."/>
            <person name="Ohnishi M."/>
            <person name="Uematsu K."/>
            <person name="Suzuki K."/>
            <person name="Takashina T."/>
            <person name="Ohkuma M."/>
        </authorList>
    </citation>
    <scope>NUCLEOTIDE SEQUENCE [LARGE SCALE GENOMIC DNA]</scope>
    <source>
        <strain evidence="2 3">NAS-02</strain>
    </source>
</reference>
<dbReference type="PANTHER" id="PTHR43586">
    <property type="entry name" value="CYSTEINE DESULFURASE"/>
    <property type="match status" value="1"/>
</dbReference>
<proteinExistence type="predicted"/>
<evidence type="ECO:0000259" key="1">
    <source>
        <dbReference type="Pfam" id="PF00266"/>
    </source>
</evidence>
<evidence type="ECO:0000313" key="2">
    <source>
        <dbReference type="EMBL" id="BBE42176.1"/>
    </source>
</evidence>
<keyword evidence="2" id="KW-0808">Transferase</keyword>
<dbReference type="Gene3D" id="3.90.1150.10">
    <property type="entry name" value="Aspartate Aminotransferase, domain 1"/>
    <property type="match status" value="1"/>
</dbReference>
<dbReference type="Gene3D" id="3.40.640.10">
    <property type="entry name" value="Type I PLP-dependent aspartate aminotransferase-like (Major domain)"/>
    <property type="match status" value="1"/>
</dbReference>
<gene>
    <name evidence="2" type="ORF">NAS2_0787</name>
</gene>
<dbReference type="PANTHER" id="PTHR43586:SF15">
    <property type="entry name" value="BLR3095 PROTEIN"/>
    <property type="match status" value="1"/>
</dbReference>
<feature type="domain" description="Aminotransferase class V" evidence="1">
    <location>
        <begin position="51"/>
        <end position="344"/>
    </location>
</feature>
<dbReference type="InterPro" id="IPR015422">
    <property type="entry name" value="PyrdxlP-dep_Trfase_small"/>
</dbReference>
<dbReference type="Pfam" id="PF00266">
    <property type="entry name" value="Aminotran_5"/>
    <property type="match status" value="1"/>
</dbReference>
<protein>
    <submittedName>
        <fullName evidence="2">Cysteine desulfurase</fullName>
        <ecNumber evidence="2">2.8.1.7</ecNumber>
    </submittedName>
</protein>
<dbReference type="Proteomes" id="UP000509448">
    <property type="component" value="Chromosome"/>
</dbReference>
<dbReference type="GO" id="GO:0031071">
    <property type="term" value="F:cysteine desulfurase activity"/>
    <property type="evidence" value="ECO:0007669"/>
    <property type="project" value="UniProtKB-EC"/>
</dbReference>
<dbReference type="EC" id="2.8.1.7" evidence="2"/>
<dbReference type="InterPro" id="IPR000192">
    <property type="entry name" value="Aminotrans_V_dom"/>
</dbReference>
<name>A0A4P2VC76_9ARCH</name>
<dbReference type="InterPro" id="IPR015424">
    <property type="entry name" value="PyrdxlP-dep_Trfase"/>
</dbReference>
<keyword evidence="3" id="KW-1185">Reference proteome</keyword>
<dbReference type="EMBL" id="AP018732">
    <property type="protein sequence ID" value="BBE42176.1"/>
    <property type="molecule type" value="Genomic_DNA"/>
</dbReference>
<dbReference type="AlphaFoldDB" id="A0A4P2VC76"/>
<accession>A0A4P2VC76</accession>